<dbReference type="RefSeq" id="WP_008839712.1">
    <property type="nucleotide sequence ID" value="NZ_AHAM01000274.1"/>
</dbReference>
<evidence type="ECO:0000259" key="1">
    <source>
        <dbReference type="PROSITE" id="PS51037"/>
    </source>
</evidence>
<dbReference type="Gene3D" id="2.60.40.1970">
    <property type="entry name" value="YEATS domain"/>
    <property type="match status" value="1"/>
</dbReference>
<sequence length="130" mass="14800">MPEGRRTWRIRSVAAAFALSMALSTSDARSQDVDIDNVARKARGNQFEWTAYVVADDSELRNIKCVVYTLHPTFPDPVQRICDTDNPRYPFGLTVSGWGSFNLRTKIEFKNGSSKEVVHRVDFDKPYPDN</sequence>
<dbReference type="Proteomes" id="UP000003250">
    <property type="component" value="Unassembled WGS sequence"/>
</dbReference>
<feature type="domain" description="YEATS" evidence="1">
    <location>
        <begin position="1"/>
        <end position="130"/>
    </location>
</feature>
<gene>
    <name evidence="2" type="ORF">MAXJ12_30712</name>
</gene>
<organism evidence="2 3">
    <name type="scientific">Mesorhizobium alhagi CCNWXJ12-2</name>
    <dbReference type="NCBI Taxonomy" id="1107882"/>
    <lineage>
        <taxon>Bacteria</taxon>
        <taxon>Pseudomonadati</taxon>
        <taxon>Pseudomonadota</taxon>
        <taxon>Alphaproteobacteria</taxon>
        <taxon>Hyphomicrobiales</taxon>
        <taxon>Phyllobacteriaceae</taxon>
        <taxon>Allomesorhizobium</taxon>
    </lineage>
</organism>
<keyword evidence="3" id="KW-1185">Reference proteome</keyword>
<dbReference type="AlphaFoldDB" id="H0I105"/>
<dbReference type="PATRIC" id="fig|1107882.3.peg.5938"/>
<dbReference type="InterPro" id="IPR046888">
    <property type="entry name" value="pYEATS"/>
</dbReference>
<dbReference type="Pfam" id="PF20305">
    <property type="entry name" value="pYEATS"/>
    <property type="match status" value="1"/>
</dbReference>
<accession>H0I105</accession>
<dbReference type="PROSITE" id="PS51037">
    <property type="entry name" value="YEATS"/>
    <property type="match status" value="1"/>
</dbReference>
<name>H0I105_9HYPH</name>
<evidence type="ECO:0000313" key="2">
    <source>
        <dbReference type="EMBL" id="EHK53337.1"/>
    </source>
</evidence>
<dbReference type="InterPro" id="IPR038704">
    <property type="entry name" value="YEAST_sf"/>
</dbReference>
<evidence type="ECO:0000313" key="3">
    <source>
        <dbReference type="Proteomes" id="UP000003250"/>
    </source>
</evidence>
<reference evidence="2 3" key="1">
    <citation type="journal article" date="2012" name="J. Bacteriol.">
        <title>Draft Genome Sequence of Mesorhizobium alhagi CCNWXJ12-2T, a Novel Salt-Resistant Species Isolated from the Desert of Northwestern China.</title>
        <authorList>
            <person name="Zhou M."/>
            <person name="Chen W."/>
            <person name="Chen H."/>
            <person name="Wei G."/>
        </authorList>
    </citation>
    <scope>NUCLEOTIDE SEQUENCE [LARGE SCALE GENOMIC DNA]</scope>
    <source>
        <strain evidence="2 3">CCNWXJ12-2</strain>
    </source>
</reference>
<dbReference type="OrthoDB" id="9804150at2"/>
<dbReference type="EMBL" id="AHAM01000274">
    <property type="protein sequence ID" value="EHK53337.1"/>
    <property type="molecule type" value="Genomic_DNA"/>
</dbReference>
<protein>
    <recommendedName>
        <fullName evidence="1">YEATS domain-containing protein</fullName>
    </recommendedName>
</protein>
<dbReference type="InterPro" id="IPR055129">
    <property type="entry name" value="YEATS_dom"/>
</dbReference>
<proteinExistence type="predicted"/>